<sequence length="114" mass="12776">MDYLTLHMTLIHCTGHTTRCRLTEPILHASIDSEIRPLAAPRMDQKIEIALTEFSVQALNGSTSTITEVWKSIRHANLLKDIRSLLWKALHKSEHTGLTHQIMSTCGGADFVAK</sequence>
<reference evidence="1 2" key="1">
    <citation type="submission" date="2014-04" db="EMBL/GenBank/DDBJ databases">
        <authorList>
            <consortium name="DOE Joint Genome Institute"/>
            <person name="Kuo A."/>
            <person name="Kohler A."/>
            <person name="Nagy L.G."/>
            <person name="Floudas D."/>
            <person name="Copeland A."/>
            <person name="Barry K.W."/>
            <person name="Cichocki N."/>
            <person name="Veneault-Fourrey C."/>
            <person name="LaButti K."/>
            <person name="Lindquist E.A."/>
            <person name="Lipzen A."/>
            <person name="Lundell T."/>
            <person name="Morin E."/>
            <person name="Murat C."/>
            <person name="Sun H."/>
            <person name="Tunlid A."/>
            <person name="Henrissat B."/>
            <person name="Grigoriev I.V."/>
            <person name="Hibbett D.S."/>
            <person name="Martin F."/>
            <person name="Nordberg H.P."/>
            <person name="Cantor M.N."/>
            <person name="Hua S.X."/>
        </authorList>
    </citation>
    <scope>NUCLEOTIDE SEQUENCE [LARGE SCALE GENOMIC DNA]</scope>
    <source>
        <strain evidence="1 2">Foug A</strain>
    </source>
</reference>
<protein>
    <submittedName>
        <fullName evidence="1">Uncharacterized protein</fullName>
    </submittedName>
</protein>
<reference evidence="2" key="2">
    <citation type="submission" date="2015-01" db="EMBL/GenBank/DDBJ databases">
        <title>Evolutionary Origins and Diversification of the Mycorrhizal Mutualists.</title>
        <authorList>
            <consortium name="DOE Joint Genome Institute"/>
            <consortium name="Mycorrhizal Genomics Consortium"/>
            <person name="Kohler A."/>
            <person name="Kuo A."/>
            <person name="Nagy L.G."/>
            <person name="Floudas D."/>
            <person name="Copeland A."/>
            <person name="Barry K.W."/>
            <person name="Cichocki N."/>
            <person name="Veneault-Fourrey C."/>
            <person name="LaButti K."/>
            <person name="Lindquist E.A."/>
            <person name="Lipzen A."/>
            <person name="Lundell T."/>
            <person name="Morin E."/>
            <person name="Murat C."/>
            <person name="Riley R."/>
            <person name="Ohm R."/>
            <person name="Sun H."/>
            <person name="Tunlid A."/>
            <person name="Henrissat B."/>
            <person name="Grigoriev I.V."/>
            <person name="Hibbett D.S."/>
            <person name="Martin F."/>
        </authorList>
    </citation>
    <scope>NUCLEOTIDE SEQUENCE [LARGE SCALE GENOMIC DNA]</scope>
    <source>
        <strain evidence="2">Foug A</strain>
    </source>
</reference>
<evidence type="ECO:0000313" key="1">
    <source>
        <dbReference type="EMBL" id="KIM62820.1"/>
    </source>
</evidence>
<dbReference type="Proteomes" id="UP000053989">
    <property type="component" value="Unassembled WGS sequence"/>
</dbReference>
<proteinExistence type="predicted"/>
<dbReference type="EMBL" id="KN822039">
    <property type="protein sequence ID" value="KIM62820.1"/>
    <property type="molecule type" value="Genomic_DNA"/>
</dbReference>
<organism evidence="1 2">
    <name type="scientific">Scleroderma citrinum Foug A</name>
    <dbReference type="NCBI Taxonomy" id="1036808"/>
    <lineage>
        <taxon>Eukaryota</taxon>
        <taxon>Fungi</taxon>
        <taxon>Dikarya</taxon>
        <taxon>Basidiomycota</taxon>
        <taxon>Agaricomycotina</taxon>
        <taxon>Agaricomycetes</taxon>
        <taxon>Agaricomycetidae</taxon>
        <taxon>Boletales</taxon>
        <taxon>Sclerodermatineae</taxon>
        <taxon>Sclerodermataceae</taxon>
        <taxon>Scleroderma</taxon>
    </lineage>
</organism>
<dbReference type="OrthoDB" id="2976650at2759"/>
<dbReference type="AlphaFoldDB" id="A0A0C3DQ82"/>
<accession>A0A0C3DQ82</accession>
<gene>
    <name evidence="1" type="ORF">SCLCIDRAFT_776812</name>
</gene>
<evidence type="ECO:0000313" key="2">
    <source>
        <dbReference type="Proteomes" id="UP000053989"/>
    </source>
</evidence>
<name>A0A0C3DQ82_9AGAM</name>
<dbReference type="InParanoid" id="A0A0C3DQ82"/>
<dbReference type="HOGENOM" id="CLU_2122531_0_0_1"/>
<keyword evidence="2" id="KW-1185">Reference proteome</keyword>